<reference evidence="3" key="1">
    <citation type="submission" date="2017-08" db="EMBL/GenBank/DDBJ databases">
        <authorList>
            <person name="Varghese N."/>
            <person name="Submissions S."/>
        </authorList>
    </citation>
    <scope>NUCLEOTIDE SEQUENCE [LARGE SCALE GENOMIC DNA]</scope>
    <source>
        <strain evidence="3">DSM 4725</strain>
    </source>
</reference>
<comment type="cofactor">
    <cofactor evidence="1">
        <name>Mg(2+)</name>
        <dbReference type="ChEBI" id="CHEBI:18420"/>
    </cofactor>
</comment>
<dbReference type="Pfam" id="PF00459">
    <property type="entry name" value="Inositol_P"/>
    <property type="match status" value="1"/>
</dbReference>
<sequence>MDRDLLEYAVELVEEAGGIAARRFTEAAPVRTADDGTTTPVEVEVERLLRTRIGARYPDDAVLGHEARPTAGTAERRWLLDPINGTSLFAQRVPTFNVLLAVEDAEGPAVAVAGYPMSDEVLYAGRGLGCWHSVAGRPVRQVRVNDHARLRGALVEMLNPLAWSEELLVTLHRELYLQPWTKGDVDLATGLADALVIAGQPMGYEDLAVLPLLVGEAGGRVTDLSGRDVLSGDGTVLASNGVLHDALLALVAGLPHGRDFAALRRDPAP</sequence>
<evidence type="ECO:0000313" key="3">
    <source>
        <dbReference type="Proteomes" id="UP000219435"/>
    </source>
</evidence>
<protein>
    <submittedName>
        <fullName evidence="2">Histidinol-phosphatase</fullName>
    </submittedName>
</protein>
<dbReference type="PANTHER" id="PTHR20854:SF4">
    <property type="entry name" value="INOSITOL-1-MONOPHOSPHATASE-RELATED"/>
    <property type="match status" value="1"/>
</dbReference>
<feature type="binding site" evidence="1">
    <location>
        <position position="81"/>
    </location>
    <ligand>
        <name>Mg(2+)</name>
        <dbReference type="ChEBI" id="CHEBI:18420"/>
        <label>1</label>
        <note>catalytic</note>
    </ligand>
</feature>
<dbReference type="Gene3D" id="3.40.190.80">
    <property type="match status" value="1"/>
</dbReference>
<dbReference type="EMBL" id="OBQI01000001">
    <property type="protein sequence ID" value="SOC46891.1"/>
    <property type="molecule type" value="Genomic_DNA"/>
</dbReference>
<keyword evidence="1" id="KW-0479">Metal-binding</keyword>
<accession>A0A285V320</accession>
<dbReference type="PRINTS" id="PR00377">
    <property type="entry name" value="IMPHPHTASES"/>
</dbReference>
<dbReference type="GO" id="GO:0046872">
    <property type="term" value="F:metal ion binding"/>
    <property type="evidence" value="ECO:0007669"/>
    <property type="project" value="UniProtKB-KW"/>
</dbReference>
<dbReference type="AlphaFoldDB" id="A0A285V320"/>
<name>A0A285V320_9ACTN</name>
<proteinExistence type="predicted"/>
<dbReference type="InterPro" id="IPR000760">
    <property type="entry name" value="Inositol_monophosphatase-like"/>
</dbReference>
<feature type="binding site" evidence="1">
    <location>
        <position position="206"/>
    </location>
    <ligand>
        <name>Mg(2+)</name>
        <dbReference type="ChEBI" id="CHEBI:18420"/>
        <label>1</label>
        <note>catalytic</note>
    </ligand>
</feature>
<dbReference type="RefSeq" id="WP_217991426.1">
    <property type="nucleotide sequence ID" value="NZ_OBQI01000001.1"/>
</dbReference>
<organism evidence="2 3">
    <name type="scientific">Blastococcus aggregatus</name>
    <dbReference type="NCBI Taxonomy" id="38502"/>
    <lineage>
        <taxon>Bacteria</taxon>
        <taxon>Bacillati</taxon>
        <taxon>Actinomycetota</taxon>
        <taxon>Actinomycetes</taxon>
        <taxon>Geodermatophilales</taxon>
        <taxon>Geodermatophilaceae</taxon>
        <taxon>Blastococcus</taxon>
    </lineage>
</organism>
<dbReference type="GO" id="GO:0008934">
    <property type="term" value="F:inositol monophosphate 1-phosphatase activity"/>
    <property type="evidence" value="ECO:0007669"/>
    <property type="project" value="TreeGrafter"/>
</dbReference>
<evidence type="ECO:0000256" key="1">
    <source>
        <dbReference type="PIRSR" id="PIRSR600760-2"/>
    </source>
</evidence>
<dbReference type="Proteomes" id="UP000219435">
    <property type="component" value="Unassembled WGS sequence"/>
</dbReference>
<dbReference type="SUPFAM" id="SSF56655">
    <property type="entry name" value="Carbohydrate phosphatase"/>
    <property type="match status" value="1"/>
</dbReference>
<gene>
    <name evidence="2" type="ORF">SAMN05660748_0510</name>
</gene>
<dbReference type="Gene3D" id="3.30.540.10">
    <property type="entry name" value="Fructose-1,6-Bisphosphatase, subunit A, domain 1"/>
    <property type="match status" value="1"/>
</dbReference>
<keyword evidence="1" id="KW-0460">Magnesium</keyword>
<dbReference type="PANTHER" id="PTHR20854">
    <property type="entry name" value="INOSITOL MONOPHOSPHATASE"/>
    <property type="match status" value="1"/>
</dbReference>
<keyword evidence="3" id="KW-1185">Reference proteome</keyword>
<dbReference type="GO" id="GO:0007165">
    <property type="term" value="P:signal transduction"/>
    <property type="evidence" value="ECO:0007669"/>
    <property type="project" value="TreeGrafter"/>
</dbReference>
<evidence type="ECO:0000313" key="2">
    <source>
        <dbReference type="EMBL" id="SOC46891.1"/>
    </source>
</evidence>
<feature type="binding site" evidence="1">
    <location>
        <position position="83"/>
    </location>
    <ligand>
        <name>Mg(2+)</name>
        <dbReference type="ChEBI" id="CHEBI:18420"/>
        <label>1</label>
        <note>catalytic</note>
    </ligand>
</feature>
<dbReference type="GO" id="GO:0006020">
    <property type="term" value="P:inositol metabolic process"/>
    <property type="evidence" value="ECO:0007669"/>
    <property type="project" value="TreeGrafter"/>
</dbReference>